<accession>A0A8J3NKX0</accession>
<keyword evidence="1" id="KW-0732">Signal</keyword>
<protein>
    <recommendedName>
        <fullName evidence="4">Exo-alpha-sialidase</fullName>
    </recommendedName>
</protein>
<evidence type="ECO:0000256" key="1">
    <source>
        <dbReference type="SAM" id="SignalP"/>
    </source>
</evidence>
<feature type="signal peptide" evidence="1">
    <location>
        <begin position="1"/>
        <end position="23"/>
    </location>
</feature>
<evidence type="ECO:0000313" key="2">
    <source>
        <dbReference type="EMBL" id="GIF84447.1"/>
    </source>
</evidence>
<dbReference type="SUPFAM" id="SSF110296">
    <property type="entry name" value="Oligoxyloglucan reducing end-specific cellobiohydrolase"/>
    <property type="match status" value="1"/>
</dbReference>
<sequence length="381" mass="40635">MNRRTGRARPLLLLCLVAGLAAACSPGDPAAPAPATSAPVTDRSAPPARAVVTERTVRVAGVPQGYQAFIEFADARHGYALFSDCPTNGPCRGGLLFASADGGATWQPRPVPDRDGHNLQLYVDGPQQLSLWSETNGYHLSRDGGRTYTFAREVPRDHRAATGVPFGVEYTSTEAVLTDYRTGKPVPLPDGYQGGGATVTRDGTIWLTRFDKGRETARSTDGGVTWQRLAVPEQPGRQLFALFVRVSPTGDAWLIGEQDPMSSLGGGTSLLGGSVLKGTGLPLVWQLTGGAWRPRPIEGIREQPNHPYSVAPAGSGLLAIAGPEGVGYLADRYVAVPGTPRLDWIGVLPDGTLFGRQNVPGRIHLGRGDGWQREWVELTLM</sequence>
<dbReference type="AlphaFoldDB" id="A0A8J3NKX0"/>
<reference evidence="2 3" key="1">
    <citation type="submission" date="2021-01" db="EMBL/GenBank/DDBJ databases">
        <title>Whole genome shotgun sequence of Catellatospora bangladeshensis NBRC 107357.</title>
        <authorList>
            <person name="Komaki H."/>
            <person name="Tamura T."/>
        </authorList>
    </citation>
    <scope>NUCLEOTIDE SEQUENCE [LARGE SCALE GENOMIC DNA]</scope>
    <source>
        <strain evidence="2 3">NBRC 107357</strain>
    </source>
</reference>
<dbReference type="EMBL" id="BONF01000038">
    <property type="protein sequence ID" value="GIF84447.1"/>
    <property type="molecule type" value="Genomic_DNA"/>
</dbReference>
<gene>
    <name evidence="2" type="ORF">Cba03nite_57960</name>
</gene>
<name>A0A8J3NKX0_9ACTN</name>
<evidence type="ECO:0000313" key="3">
    <source>
        <dbReference type="Proteomes" id="UP000601223"/>
    </source>
</evidence>
<proteinExistence type="predicted"/>
<feature type="chain" id="PRO_5039677798" description="Exo-alpha-sialidase" evidence="1">
    <location>
        <begin position="24"/>
        <end position="381"/>
    </location>
</feature>
<comment type="caution">
    <text evidence="2">The sequence shown here is derived from an EMBL/GenBank/DDBJ whole genome shotgun (WGS) entry which is preliminary data.</text>
</comment>
<dbReference type="Gene3D" id="2.130.10.10">
    <property type="entry name" value="YVTN repeat-like/Quinoprotein amine dehydrogenase"/>
    <property type="match status" value="1"/>
</dbReference>
<dbReference type="Proteomes" id="UP000601223">
    <property type="component" value="Unassembled WGS sequence"/>
</dbReference>
<dbReference type="PROSITE" id="PS51257">
    <property type="entry name" value="PROKAR_LIPOPROTEIN"/>
    <property type="match status" value="1"/>
</dbReference>
<evidence type="ECO:0008006" key="4">
    <source>
        <dbReference type="Google" id="ProtNLM"/>
    </source>
</evidence>
<keyword evidence="3" id="KW-1185">Reference proteome</keyword>
<organism evidence="2 3">
    <name type="scientific">Catellatospora bangladeshensis</name>
    <dbReference type="NCBI Taxonomy" id="310355"/>
    <lineage>
        <taxon>Bacteria</taxon>
        <taxon>Bacillati</taxon>
        <taxon>Actinomycetota</taxon>
        <taxon>Actinomycetes</taxon>
        <taxon>Micromonosporales</taxon>
        <taxon>Micromonosporaceae</taxon>
        <taxon>Catellatospora</taxon>
    </lineage>
</organism>
<dbReference type="InterPro" id="IPR015943">
    <property type="entry name" value="WD40/YVTN_repeat-like_dom_sf"/>
</dbReference>
<dbReference type="RefSeq" id="WP_203752771.1">
    <property type="nucleotide sequence ID" value="NZ_BONF01000038.1"/>
</dbReference>